<dbReference type="Pfam" id="PF08690">
    <property type="entry name" value="GET2"/>
    <property type="match status" value="1"/>
</dbReference>
<dbReference type="OrthoDB" id="5393181at2759"/>
<dbReference type="AlphaFoldDB" id="A0A067NQA1"/>
<dbReference type="InterPro" id="IPR028143">
    <property type="entry name" value="Get2/sif1"/>
</dbReference>
<dbReference type="Proteomes" id="UP000027073">
    <property type="component" value="Unassembled WGS sequence"/>
</dbReference>
<keyword evidence="3 5" id="KW-0472">Membrane</keyword>
<evidence type="ECO:0000313" key="7">
    <source>
        <dbReference type="Proteomes" id="UP000027073"/>
    </source>
</evidence>
<evidence type="ECO:0000256" key="1">
    <source>
        <dbReference type="ARBA" id="ARBA00022692"/>
    </source>
</evidence>
<evidence type="ECO:0008006" key="8">
    <source>
        <dbReference type="Google" id="ProtNLM"/>
    </source>
</evidence>
<evidence type="ECO:0000256" key="3">
    <source>
        <dbReference type="ARBA" id="ARBA00023136"/>
    </source>
</evidence>
<gene>
    <name evidence="6" type="ORF">PLEOSDRAFT_1101247</name>
</gene>
<evidence type="ECO:0000256" key="2">
    <source>
        <dbReference type="ARBA" id="ARBA00022989"/>
    </source>
</evidence>
<dbReference type="VEuPathDB" id="FungiDB:PLEOSDRAFT_1101247"/>
<keyword evidence="2 5" id="KW-1133">Transmembrane helix</keyword>
<feature type="compositionally biased region" description="Polar residues" evidence="4">
    <location>
        <begin position="36"/>
        <end position="48"/>
    </location>
</feature>
<name>A0A067NQA1_PLEO1</name>
<evidence type="ECO:0000256" key="4">
    <source>
        <dbReference type="SAM" id="MobiDB-lite"/>
    </source>
</evidence>
<dbReference type="GO" id="GO:0006890">
    <property type="term" value="P:retrograde vesicle-mediated transport, Golgi to endoplasmic reticulum"/>
    <property type="evidence" value="ECO:0007669"/>
    <property type="project" value="TreeGrafter"/>
</dbReference>
<dbReference type="STRING" id="1137138.A0A067NQA1"/>
<evidence type="ECO:0000313" key="6">
    <source>
        <dbReference type="EMBL" id="KDQ30248.1"/>
    </source>
</evidence>
<reference evidence="7" key="1">
    <citation type="journal article" date="2014" name="Proc. Natl. Acad. Sci. U.S.A.">
        <title>Extensive sampling of basidiomycete genomes demonstrates inadequacy of the white-rot/brown-rot paradigm for wood decay fungi.</title>
        <authorList>
            <person name="Riley R."/>
            <person name="Salamov A.A."/>
            <person name="Brown D.W."/>
            <person name="Nagy L.G."/>
            <person name="Floudas D."/>
            <person name="Held B.W."/>
            <person name="Levasseur A."/>
            <person name="Lombard V."/>
            <person name="Morin E."/>
            <person name="Otillar R."/>
            <person name="Lindquist E.A."/>
            <person name="Sun H."/>
            <person name="LaButti K.M."/>
            <person name="Schmutz J."/>
            <person name="Jabbour D."/>
            <person name="Luo H."/>
            <person name="Baker S.E."/>
            <person name="Pisabarro A.G."/>
            <person name="Walton J.D."/>
            <person name="Blanchette R.A."/>
            <person name="Henrissat B."/>
            <person name="Martin F."/>
            <person name="Cullen D."/>
            <person name="Hibbett D.S."/>
            <person name="Grigoriev I.V."/>
        </authorList>
    </citation>
    <scope>NUCLEOTIDE SEQUENCE [LARGE SCALE GENOMIC DNA]</scope>
    <source>
        <strain evidence="7">PC15</strain>
    </source>
</reference>
<accession>A0A067NQA1</accession>
<organism evidence="6 7">
    <name type="scientific">Pleurotus ostreatus (strain PC15)</name>
    <name type="common">Oyster mushroom</name>
    <dbReference type="NCBI Taxonomy" id="1137138"/>
    <lineage>
        <taxon>Eukaryota</taxon>
        <taxon>Fungi</taxon>
        <taxon>Dikarya</taxon>
        <taxon>Basidiomycota</taxon>
        <taxon>Agaricomycotina</taxon>
        <taxon>Agaricomycetes</taxon>
        <taxon>Agaricomycetidae</taxon>
        <taxon>Agaricales</taxon>
        <taxon>Pleurotineae</taxon>
        <taxon>Pleurotaceae</taxon>
        <taxon>Pleurotus</taxon>
    </lineage>
</organism>
<dbReference type="PANTHER" id="PTHR28263">
    <property type="entry name" value="GOLGI TO ER TRAFFIC PROTEIN 2"/>
    <property type="match status" value="1"/>
</dbReference>
<evidence type="ECO:0000256" key="5">
    <source>
        <dbReference type="SAM" id="Phobius"/>
    </source>
</evidence>
<feature type="region of interest" description="Disordered" evidence="4">
    <location>
        <begin position="1"/>
        <end position="20"/>
    </location>
</feature>
<feature type="transmembrane region" description="Helical" evidence="5">
    <location>
        <begin position="212"/>
        <end position="233"/>
    </location>
</feature>
<feature type="transmembrane region" description="Helical" evidence="5">
    <location>
        <begin position="161"/>
        <end position="179"/>
    </location>
</feature>
<feature type="region of interest" description="Disordered" evidence="4">
    <location>
        <begin position="25"/>
        <end position="48"/>
    </location>
</feature>
<dbReference type="PANTHER" id="PTHR28263:SF1">
    <property type="entry name" value="GOLGI TO ER TRAFFIC PROTEIN 2"/>
    <property type="match status" value="1"/>
</dbReference>
<dbReference type="InParanoid" id="A0A067NQA1"/>
<proteinExistence type="predicted"/>
<sequence length="302" mass="32535">MSAAARAEARRKAILSRGGDRLAKLTTSARGEDGSSYLNTDAPASNSRAFVGDESIMPTPPARTSPSPHLPADAFVAPNVDPSVWSQEQQAQLLQALMGGMPGPGQFPGMVPPIQGDIPPTPPDDPFATMMASLQQQSHPQAQATGKAPAVNAPPSRLQKVMPFVHLGAMWLLLGYFVLYKEPELFQERAHLTQAVSLQSRWSELIHAPSVAGAWGITLVPFFWAFTTIQIVLHSMRILSGFDAVQPPMLLSLALPHLPPTITSVVVNGMKYMQMASLFLDDIAGLIVGIGFLIFFSNLFTQ</sequence>
<dbReference type="HOGENOM" id="CLU_060585_0_0_1"/>
<feature type="transmembrane region" description="Helical" evidence="5">
    <location>
        <begin position="278"/>
        <end position="300"/>
    </location>
</feature>
<keyword evidence="1 5" id="KW-0812">Transmembrane</keyword>
<dbReference type="EMBL" id="KL198006">
    <property type="protein sequence ID" value="KDQ30248.1"/>
    <property type="molecule type" value="Genomic_DNA"/>
</dbReference>
<protein>
    <recommendedName>
        <fullName evidence="8">Golgi to ER traffic protein 2</fullName>
    </recommendedName>
</protein>